<dbReference type="CDD" id="cd16403">
    <property type="entry name" value="ParB_N_like_MT"/>
    <property type="match status" value="1"/>
</dbReference>
<evidence type="ECO:0000313" key="6">
    <source>
        <dbReference type="EMBL" id="TZG25951.1"/>
    </source>
</evidence>
<dbReference type="GO" id="GO:0005694">
    <property type="term" value="C:chromosome"/>
    <property type="evidence" value="ECO:0007669"/>
    <property type="project" value="TreeGrafter"/>
</dbReference>
<sequence>MDALFHRGRPPMTPLQIIYRQPQMLSEHGRNARRHSTKQIDRLKSSIRSFGFNAPVVINEQGEILAGHGRVRAAIELKLGEIPTVTLNHLSPAQARAFMLADNRIAELSTWDEALLAEELEELSATDEPFEITDTGFELARIDVLIEERHKPKSDADPADAPVDPGAVETVSRPGDLWLLGKHRLLVGNALDPLSYRVLLGEERAQMVFIDSPYNVPIDGHVSGKGKVRHSEFVMGSGEMSDTEFEAFLRTTFERLIDASIDGAIHYSCMDWRGLSAMLSAGSIYSELKNICCWVKSQGGMGSLYRSQHELIAVFKSGTAPHINNVALGKHGRNRTNVWAMPGMNSFQRGRAAKLAMHPTVKPVALVADAMLDCSHRGGLVLDVFSGSGTTMIAAERTGRIAAAMELDPHYADVSLRRFCDVTGIEPVNAWTGQIVRRREPTGGGR</sequence>
<comment type="similarity">
    <text evidence="4">Belongs to the N(4)/N(6)-methyltransferase family.</text>
</comment>
<dbReference type="GO" id="GO:0009007">
    <property type="term" value="F:site-specific DNA-methyltransferase (adenine-specific) activity"/>
    <property type="evidence" value="ECO:0007669"/>
    <property type="project" value="UniProtKB-EC"/>
</dbReference>
<dbReference type="GO" id="GO:0003677">
    <property type="term" value="F:DNA binding"/>
    <property type="evidence" value="ECO:0007669"/>
    <property type="project" value="InterPro"/>
</dbReference>
<dbReference type="EC" id="2.1.1.-" evidence="4"/>
<evidence type="ECO:0000313" key="7">
    <source>
        <dbReference type="Proteomes" id="UP000322077"/>
    </source>
</evidence>
<dbReference type="Gene3D" id="3.40.50.150">
    <property type="entry name" value="Vaccinia Virus protein VP39"/>
    <property type="match status" value="1"/>
</dbReference>
<dbReference type="PANTHER" id="PTHR33375">
    <property type="entry name" value="CHROMOSOME-PARTITIONING PROTEIN PARB-RELATED"/>
    <property type="match status" value="1"/>
</dbReference>
<comment type="catalytic activity">
    <reaction evidence="3">
        <text>a 2'-deoxyadenosine in DNA + S-adenosyl-L-methionine = an N(6)-methyl-2'-deoxyadenosine in DNA + S-adenosyl-L-homocysteine + H(+)</text>
        <dbReference type="Rhea" id="RHEA:15197"/>
        <dbReference type="Rhea" id="RHEA-COMP:12418"/>
        <dbReference type="Rhea" id="RHEA-COMP:12419"/>
        <dbReference type="ChEBI" id="CHEBI:15378"/>
        <dbReference type="ChEBI" id="CHEBI:57856"/>
        <dbReference type="ChEBI" id="CHEBI:59789"/>
        <dbReference type="ChEBI" id="CHEBI:90615"/>
        <dbReference type="ChEBI" id="CHEBI:90616"/>
        <dbReference type="EC" id="2.1.1.72"/>
    </reaction>
</comment>
<protein>
    <recommendedName>
        <fullName evidence="4">Methyltransferase</fullName>
        <ecNumber evidence="4">2.1.1.-</ecNumber>
    </recommendedName>
</protein>
<dbReference type="InterPro" id="IPR029063">
    <property type="entry name" value="SAM-dependent_MTases_sf"/>
</dbReference>
<dbReference type="GO" id="GO:0032259">
    <property type="term" value="P:methylation"/>
    <property type="evidence" value="ECO:0007669"/>
    <property type="project" value="UniProtKB-KW"/>
</dbReference>
<evidence type="ECO:0000256" key="4">
    <source>
        <dbReference type="RuleBase" id="RU362026"/>
    </source>
</evidence>
<dbReference type="InterPro" id="IPR003115">
    <property type="entry name" value="ParB_N"/>
</dbReference>
<keyword evidence="2" id="KW-0808">Transferase</keyword>
<dbReference type="PANTHER" id="PTHR33375:SF1">
    <property type="entry name" value="CHROMOSOME-PARTITIONING PROTEIN PARB-RELATED"/>
    <property type="match status" value="1"/>
</dbReference>
<dbReference type="Proteomes" id="UP000322077">
    <property type="component" value="Unassembled WGS sequence"/>
</dbReference>
<organism evidence="6 7">
    <name type="scientific">Sphingomonas montanisoli</name>
    <dbReference type="NCBI Taxonomy" id="2606412"/>
    <lineage>
        <taxon>Bacteria</taxon>
        <taxon>Pseudomonadati</taxon>
        <taxon>Pseudomonadota</taxon>
        <taxon>Alphaproteobacteria</taxon>
        <taxon>Sphingomonadales</taxon>
        <taxon>Sphingomonadaceae</taxon>
        <taxon>Sphingomonas</taxon>
    </lineage>
</organism>
<evidence type="ECO:0000259" key="5">
    <source>
        <dbReference type="SMART" id="SM00470"/>
    </source>
</evidence>
<evidence type="ECO:0000256" key="3">
    <source>
        <dbReference type="ARBA" id="ARBA00047942"/>
    </source>
</evidence>
<gene>
    <name evidence="6" type="ORF">FYJ91_13325</name>
</gene>
<dbReference type="InterPro" id="IPR001091">
    <property type="entry name" value="RM_Methyltransferase"/>
</dbReference>
<evidence type="ECO:0000256" key="2">
    <source>
        <dbReference type="ARBA" id="ARBA00022679"/>
    </source>
</evidence>
<dbReference type="InterPro" id="IPR015840">
    <property type="entry name" value="DNA_MeTrfase_ParB"/>
</dbReference>
<dbReference type="Gene3D" id="3.90.1530.10">
    <property type="entry name" value="Conserved hypothetical protein from pyrococcus furiosus pfu- 392566-001, ParB domain"/>
    <property type="match status" value="1"/>
</dbReference>
<name>A0A5D9C7H5_9SPHN</name>
<dbReference type="AlphaFoldDB" id="A0A5D9C7H5"/>
<keyword evidence="7" id="KW-1185">Reference proteome</keyword>
<feature type="domain" description="ParB-like N-terminal" evidence="5">
    <location>
        <begin position="18"/>
        <end position="104"/>
    </location>
</feature>
<dbReference type="GO" id="GO:0045881">
    <property type="term" value="P:positive regulation of sporulation resulting in formation of a cellular spore"/>
    <property type="evidence" value="ECO:0007669"/>
    <property type="project" value="TreeGrafter"/>
</dbReference>
<dbReference type="InterPro" id="IPR036086">
    <property type="entry name" value="ParB/Sulfiredoxin_sf"/>
</dbReference>
<dbReference type="GO" id="GO:0008170">
    <property type="term" value="F:N-methyltransferase activity"/>
    <property type="evidence" value="ECO:0007669"/>
    <property type="project" value="InterPro"/>
</dbReference>
<reference evidence="6 7" key="1">
    <citation type="submission" date="2019-08" db="EMBL/GenBank/DDBJ databases">
        <authorList>
            <person name="Wang G."/>
            <person name="Xu Z."/>
        </authorList>
    </citation>
    <scope>NUCLEOTIDE SEQUENCE [LARGE SCALE GENOMIC DNA]</scope>
    <source>
        <strain evidence="6 7">ZX</strain>
    </source>
</reference>
<dbReference type="SMART" id="SM00470">
    <property type="entry name" value="ParB"/>
    <property type="match status" value="1"/>
</dbReference>
<keyword evidence="1 6" id="KW-0489">Methyltransferase</keyword>
<evidence type="ECO:0000256" key="1">
    <source>
        <dbReference type="ARBA" id="ARBA00022603"/>
    </source>
</evidence>
<dbReference type="PIRSF" id="PIRSF036758">
    <property type="entry name" value="Aden_M_ParB"/>
    <property type="match status" value="1"/>
</dbReference>
<dbReference type="InterPro" id="IPR050336">
    <property type="entry name" value="Chromosome_partition/occlusion"/>
</dbReference>
<proteinExistence type="inferred from homology"/>
<accession>A0A5D9C7H5</accession>
<comment type="caution">
    <text evidence="6">The sequence shown here is derived from an EMBL/GenBank/DDBJ whole genome shotgun (WGS) entry which is preliminary data.</text>
</comment>
<dbReference type="Pfam" id="PF02195">
    <property type="entry name" value="ParB_N"/>
    <property type="match status" value="1"/>
</dbReference>
<dbReference type="GO" id="GO:0007059">
    <property type="term" value="P:chromosome segregation"/>
    <property type="evidence" value="ECO:0007669"/>
    <property type="project" value="TreeGrafter"/>
</dbReference>
<dbReference type="SUPFAM" id="SSF53335">
    <property type="entry name" value="S-adenosyl-L-methionine-dependent methyltransferases"/>
    <property type="match status" value="1"/>
</dbReference>
<dbReference type="PRINTS" id="PR00508">
    <property type="entry name" value="S21N4MTFRASE"/>
</dbReference>
<dbReference type="Pfam" id="PF01555">
    <property type="entry name" value="N6_N4_Mtase"/>
    <property type="match status" value="1"/>
</dbReference>
<dbReference type="EMBL" id="VTOU01000003">
    <property type="protein sequence ID" value="TZG25951.1"/>
    <property type="molecule type" value="Genomic_DNA"/>
</dbReference>
<dbReference type="InterPro" id="IPR002941">
    <property type="entry name" value="DNA_methylase_N4/N6"/>
</dbReference>
<dbReference type="SUPFAM" id="SSF110849">
    <property type="entry name" value="ParB/Sulfiredoxin"/>
    <property type="match status" value="1"/>
</dbReference>